<dbReference type="PANTHER" id="PTHR10578">
    <property type="entry name" value="S -2-HYDROXY-ACID OXIDASE-RELATED"/>
    <property type="match status" value="1"/>
</dbReference>
<dbReference type="AlphaFoldDB" id="W6QML5"/>
<feature type="binding site" evidence="5">
    <location>
        <position position="273"/>
    </location>
    <ligand>
        <name>glyoxylate</name>
        <dbReference type="ChEBI" id="CHEBI:36655"/>
    </ligand>
</feature>
<dbReference type="InterPro" id="IPR013785">
    <property type="entry name" value="Aldolase_TIM"/>
</dbReference>
<feature type="binding site" evidence="5">
    <location>
        <begin position="307"/>
        <end position="311"/>
    </location>
    <ligand>
        <name>FMN</name>
        <dbReference type="ChEBI" id="CHEBI:58210"/>
    </ligand>
</feature>
<feature type="active site" description="Proton acceptor" evidence="4">
    <location>
        <position position="273"/>
    </location>
</feature>
<protein>
    <submittedName>
        <fullName evidence="7">Alpha-hydroxy acid dehydrogenase, FMN-dependent</fullName>
    </submittedName>
</protein>
<keyword evidence="5" id="KW-0288">FMN</keyword>
<dbReference type="PANTHER" id="PTHR10578:SF104">
    <property type="entry name" value="CYTOCHROME B2, MITOCHONDRIAL-RELATED"/>
    <property type="match status" value="1"/>
</dbReference>
<feature type="binding site" evidence="5">
    <location>
        <position position="33"/>
    </location>
    <ligand>
        <name>glyoxylate</name>
        <dbReference type="ChEBI" id="CHEBI:36655"/>
    </ligand>
</feature>
<dbReference type="InterPro" id="IPR037396">
    <property type="entry name" value="FMN_HAD"/>
</dbReference>
<feature type="domain" description="FMN hydroxy acid dehydrogenase" evidence="6">
    <location>
        <begin position="7"/>
        <end position="381"/>
    </location>
</feature>
<comment type="similarity">
    <text evidence="3">Belongs to the FMN-dependent alpha-hydroxy acid dehydrogenase family.</text>
</comment>
<dbReference type="OMA" id="SLWVTVD"/>
<dbReference type="OrthoDB" id="1925334at2759"/>
<reference evidence="7" key="1">
    <citation type="journal article" date="2014" name="Nat. Commun.">
        <title>Multiple recent horizontal transfers of a large genomic region in cheese making fungi.</title>
        <authorList>
            <person name="Cheeseman K."/>
            <person name="Ropars J."/>
            <person name="Renault P."/>
            <person name="Dupont J."/>
            <person name="Gouzy J."/>
            <person name="Branca A."/>
            <person name="Abraham A.L."/>
            <person name="Ceppi M."/>
            <person name="Conseiller E."/>
            <person name="Debuchy R."/>
            <person name="Malagnac F."/>
            <person name="Goarin A."/>
            <person name="Silar P."/>
            <person name="Lacoste S."/>
            <person name="Sallet E."/>
            <person name="Bensimon A."/>
            <person name="Giraud T."/>
            <person name="Brygoo Y."/>
        </authorList>
    </citation>
    <scope>NUCLEOTIDE SEQUENCE [LARGE SCALE GENOMIC DNA]</scope>
    <source>
        <strain evidence="7">FM164</strain>
    </source>
</reference>
<evidence type="ECO:0000256" key="1">
    <source>
        <dbReference type="ARBA" id="ARBA00001917"/>
    </source>
</evidence>
<dbReference type="GO" id="GO:0010181">
    <property type="term" value="F:FMN binding"/>
    <property type="evidence" value="ECO:0007669"/>
    <property type="project" value="InterPro"/>
</dbReference>
<feature type="binding site" evidence="5">
    <location>
        <begin position="86"/>
        <end position="88"/>
    </location>
    <ligand>
        <name>FMN</name>
        <dbReference type="ChEBI" id="CHEBI:58210"/>
    </ligand>
</feature>
<name>W6QML5_PENRF</name>
<evidence type="ECO:0000256" key="2">
    <source>
        <dbReference type="ARBA" id="ARBA00023002"/>
    </source>
</evidence>
<feature type="binding site" evidence="5">
    <location>
        <position position="249"/>
    </location>
    <ligand>
        <name>FMN</name>
        <dbReference type="ChEBI" id="CHEBI:58210"/>
    </ligand>
</feature>
<keyword evidence="2" id="KW-0560">Oxidoreductase</keyword>
<feature type="binding site" evidence="5">
    <location>
        <position position="175"/>
    </location>
    <ligand>
        <name>FMN</name>
        <dbReference type="ChEBI" id="CHEBI:58210"/>
    </ligand>
</feature>
<dbReference type="GO" id="GO:0016491">
    <property type="term" value="F:oxidoreductase activity"/>
    <property type="evidence" value="ECO:0007669"/>
    <property type="project" value="UniProtKB-KW"/>
</dbReference>
<keyword evidence="8" id="KW-1185">Reference proteome</keyword>
<dbReference type="PROSITE" id="PS51349">
    <property type="entry name" value="FMN_HYDROXY_ACID_DH_2"/>
    <property type="match status" value="1"/>
</dbReference>
<dbReference type="EMBL" id="HG792021">
    <property type="protein sequence ID" value="CDM37665.1"/>
    <property type="molecule type" value="Genomic_DNA"/>
</dbReference>
<feature type="binding site" evidence="5">
    <location>
        <begin position="330"/>
        <end position="331"/>
    </location>
    <ligand>
        <name>FMN</name>
        <dbReference type="ChEBI" id="CHEBI:58210"/>
    </ligand>
</feature>
<evidence type="ECO:0000256" key="5">
    <source>
        <dbReference type="PIRSR" id="PIRSR000138-2"/>
    </source>
</evidence>
<dbReference type="InterPro" id="IPR008259">
    <property type="entry name" value="FMN_hydac_DH_AS"/>
</dbReference>
<dbReference type="Gene3D" id="3.20.20.70">
    <property type="entry name" value="Aldolase class I"/>
    <property type="match status" value="1"/>
</dbReference>
<feature type="binding site" evidence="5">
    <location>
        <position position="271"/>
    </location>
    <ligand>
        <name>FMN</name>
        <dbReference type="ChEBI" id="CHEBI:58210"/>
    </ligand>
</feature>
<dbReference type="InterPro" id="IPR000262">
    <property type="entry name" value="FMN-dep_DH"/>
</dbReference>
<evidence type="ECO:0000259" key="6">
    <source>
        <dbReference type="PROSITE" id="PS51349"/>
    </source>
</evidence>
<dbReference type="SUPFAM" id="SSF51395">
    <property type="entry name" value="FMN-linked oxidoreductases"/>
    <property type="match status" value="1"/>
</dbReference>
<comment type="cofactor">
    <cofactor evidence="1">
        <name>FMN</name>
        <dbReference type="ChEBI" id="CHEBI:58210"/>
    </cofactor>
</comment>
<evidence type="ECO:0000313" key="7">
    <source>
        <dbReference type="EMBL" id="CDM37665.1"/>
    </source>
</evidence>
<feature type="binding site" evidence="5">
    <location>
        <position position="115"/>
    </location>
    <ligand>
        <name>FMN</name>
        <dbReference type="ChEBI" id="CHEBI:58210"/>
    </ligand>
</feature>
<accession>W6QML5</accession>
<dbReference type="PROSITE" id="PS00557">
    <property type="entry name" value="FMN_HYDROXY_ACID_DH_1"/>
    <property type="match status" value="1"/>
</dbReference>
<proteinExistence type="inferred from homology"/>
<feature type="binding site" evidence="5">
    <location>
        <position position="184"/>
    </location>
    <ligand>
        <name>glyoxylate</name>
        <dbReference type="ChEBI" id="CHEBI:36655"/>
    </ligand>
</feature>
<organism evidence="7 8">
    <name type="scientific">Penicillium roqueforti (strain FM164)</name>
    <dbReference type="NCBI Taxonomy" id="1365484"/>
    <lineage>
        <taxon>Eukaryota</taxon>
        <taxon>Fungi</taxon>
        <taxon>Dikarya</taxon>
        <taxon>Ascomycota</taxon>
        <taxon>Pezizomycotina</taxon>
        <taxon>Eurotiomycetes</taxon>
        <taxon>Eurotiomycetidae</taxon>
        <taxon>Eurotiales</taxon>
        <taxon>Aspergillaceae</taxon>
        <taxon>Penicillium</taxon>
    </lineage>
</organism>
<gene>
    <name evidence="7" type="ORF">PROQFM164_S07g000013</name>
</gene>
<dbReference type="STRING" id="1365484.W6QML5"/>
<feature type="binding site" evidence="5">
    <location>
        <position position="147"/>
    </location>
    <ligand>
        <name>FMN</name>
        <dbReference type="ChEBI" id="CHEBI:58210"/>
    </ligand>
</feature>
<feature type="binding site" evidence="5">
    <location>
        <position position="276"/>
    </location>
    <ligand>
        <name>glyoxylate</name>
        <dbReference type="ChEBI" id="CHEBI:36655"/>
    </ligand>
</feature>
<evidence type="ECO:0000256" key="3">
    <source>
        <dbReference type="ARBA" id="ARBA00024042"/>
    </source>
</evidence>
<dbReference type="PIRSF" id="PIRSF000138">
    <property type="entry name" value="Al-hdrx_acd_dh"/>
    <property type="match status" value="1"/>
</dbReference>
<dbReference type="Pfam" id="PF01070">
    <property type="entry name" value="FMN_dh"/>
    <property type="match status" value="1"/>
</dbReference>
<sequence length="395" mass="43310">MAINKIPDSSLCVTTTDFEKVAKNVLSEKSWVYASSSANTGLSMRTNLDDWSLINFRPRILRSVDSMDTRRNILGHTSQFPFFVSAMGTLGSSHPGAEPLLVRGATRKGLHTMISTASTKPLEEIMDAHLDEQRLLGNQSPSNLSFQLYVPVDRTKAKSLIQRVKAAGYQSLWVTVDTSTLGKRTADRYLQAQENIDAGLTENARDTHGENEFAPAFGGRQVPGSVDGGLTWEDLDWISSEWGGPLVLKGVQSVEDVKLAVQYGVQGILLSNHGGRQIHSAPSSLMTLLEIRTYYPEAFDKLQVFVDGGLRDGADVLKALCLGATAVGVGRPYYYALAAYGAEGVERCTDIIAEELEITMKMLGVSSLDQLRPDMVNTSRLMNEMWRPVFGKSKL</sequence>
<dbReference type="Proteomes" id="UP000030686">
    <property type="component" value="Unassembled WGS sequence"/>
</dbReference>
<evidence type="ECO:0000256" key="4">
    <source>
        <dbReference type="PIRSR" id="PIRSR000138-1"/>
    </source>
</evidence>
<dbReference type="InterPro" id="IPR012133">
    <property type="entry name" value="Alpha-hydoxy_acid_DH_FMN"/>
</dbReference>
<keyword evidence="5" id="KW-0285">Flavoprotein</keyword>
<evidence type="ECO:0000313" key="8">
    <source>
        <dbReference type="Proteomes" id="UP000030686"/>
    </source>
</evidence>
<feature type="binding site" evidence="5">
    <location>
        <position position="149"/>
    </location>
    <ligand>
        <name>glyoxylate</name>
        <dbReference type="ChEBI" id="CHEBI:36655"/>
    </ligand>
</feature>